<accession>A0ABU8MXV3</accession>
<comment type="caution">
    <text evidence="2">The sequence shown here is derived from an EMBL/GenBank/DDBJ whole genome shotgun (WGS) entry which is preliminary data.</text>
</comment>
<protein>
    <submittedName>
        <fullName evidence="2">Replication initiator</fullName>
    </submittedName>
</protein>
<organism evidence="2 3">
    <name type="scientific">Actinomycetospora aurantiaca</name>
    <dbReference type="NCBI Taxonomy" id="3129233"/>
    <lineage>
        <taxon>Bacteria</taxon>
        <taxon>Bacillati</taxon>
        <taxon>Actinomycetota</taxon>
        <taxon>Actinomycetes</taxon>
        <taxon>Pseudonocardiales</taxon>
        <taxon>Pseudonocardiaceae</taxon>
        <taxon>Actinomycetospora</taxon>
    </lineage>
</organism>
<dbReference type="Pfam" id="PF20199">
    <property type="entry name" value="RepSA"/>
    <property type="match status" value="1"/>
</dbReference>
<dbReference type="EMBL" id="JBBEGN010000028">
    <property type="protein sequence ID" value="MEJ2871784.1"/>
    <property type="molecule type" value="Genomic_DNA"/>
</dbReference>
<name>A0ABU8MXV3_9PSEU</name>
<dbReference type="InterPro" id="IPR046828">
    <property type="entry name" value="RepSA"/>
</dbReference>
<evidence type="ECO:0000256" key="1">
    <source>
        <dbReference type="SAM" id="MobiDB-lite"/>
    </source>
</evidence>
<keyword evidence="3" id="KW-1185">Reference proteome</keyword>
<feature type="region of interest" description="Disordered" evidence="1">
    <location>
        <begin position="153"/>
        <end position="201"/>
    </location>
</feature>
<feature type="compositionally biased region" description="Basic and acidic residues" evidence="1">
    <location>
        <begin position="174"/>
        <end position="183"/>
    </location>
</feature>
<evidence type="ECO:0000313" key="3">
    <source>
        <dbReference type="Proteomes" id="UP001385809"/>
    </source>
</evidence>
<proteinExistence type="predicted"/>
<sequence>MTAATHDQAIEPGPVPVGKVTAPLARELAVAHAEEVGACIRPLAVRRIDTTTGQTTVVPIPCGATRESVCRPCATRARRLRLHQAREGWHLTEEPTITTAEPTVRQRALLGQRADLEDHRAAALEHGDHSRARDLEAAIDQADALLRAEGIRGSLSPVRDHDEAPRRRTRSTRRRQDAPDLPRHQVRAQTTGRVFEAPNGRTYRPSTFVTLTLPSYGPVRGDGAPRDPERYDYRRAARDALHFGKLVDRFWQNLRRAAGWNVQYFAAVEPQRRGAPHLHAAIRGTLPRTLIREVAAATYHQVWWPPSDQPVYTVEHPPVWDEAREQPCYVDPDTGVPLPTWEQAVDTHTSGADARPAHVLGFGAQVDIQGVLGDTSQADRALGYLTKYLTKGVAECHTPESPAAQHHVDRLAAALRHEPCSETCANWLLYGVTPKNARAGVAPGMCKAKAHKAEHLGYGGRRCLVSRLWSGKTLTEHRGERRSHVLRVLGAVGAKPEHDTDEDNSERYTWQLIGPRDPDQPDRLELLLRSIAQRRRWREQYDQAKHDTGPASSVRGAAA</sequence>
<reference evidence="2 3" key="1">
    <citation type="submission" date="2024-03" db="EMBL/GenBank/DDBJ databases">
        <title>Actinomycetospora sp. OC33-EN08, a novel actinomycete isolated from wild orchid (Aerides multiflora).</title>
        <authorList>
            <person name="Suriyachadkun C."/>
        </authorList>
    </citation>
    <scope>NUCLEOTIDE SEQUENCE [LARGE SCALE GENOMIC DNA]</scope>
    <source>
        <strain evidence="2 3">OC33-EN08</strain>
    </source>
</reference>
<feature type="region of interest" description="Disordered" evidence="1">
    <location>
        <begin position="539"/>
        <end position="559"/>
    </location>
</feature>
<gene>
    <name evidence="2" type="ORF">WCD74_28780</name>
</gene>
<feature type="compositionally biased region" description="Basic and acidic residues" evidence="1">
    <location>
        <begin position="539"/>
        <end position="548"/>
    </location>
</feature>
<dbReference type="Proteomes" id="UP001385809">
    <property type="component" value="Unassembled WGS sequence"/>
</dbReference>
<evidence type="ECO:0000313" key="2">
    <source>
        <dbReference type="EMBL" id="MEJ2871784.1"/>
    </source>
</evidence>
<dbReference type="RefSeq" id="WP_337698359.1">
    <property type="nucleotide sequence ID" value="NZ_JBBEGN010000028.1"/>
</dbReference>